<protein>
    <submittedName>
        <fullName evidence="1">Uncharacterized protein</fullName>
    </submittedName>
</protein>
<evidence type="ECO:0000313" key="2">
    <source>
        <dbReference type="Proteomes" id="UP001056120"/>
    </source>
</evidence>
<gene>
    <name evidence="1" type="ORF">L1987_62915</name>
</gene>
<organism evidence="1 2">
    <name type="scientific">Smallanthus sonchifolius</name>
    <dbReference type="NCBI Taxonomy" id="185202"/>
    <lineage>
        <taxon>Eukaryota</taxon>
        <taxon>Viridiplantae</taxon>
        <taxon>Streptophyta</taxon>
        <taxon>Embryophyta</taxon>
        <taxon>Tracheophyta</taxon>
        <taxon>Spermatophyta</taxon>
        <taxon>Magnoliopsida</taxon>
        <taxon>eudicotyledons</taxon>
        <taxon>Gunneridae</taxon>
        <taxon>Pentapetalae</taxon>
        <taxon>asterids</taxon>
        <taxon>campanulids</taxon>
        <taxon>Asterales</taxon>
        <taxon>Asteraceae</taxon>
        <taxon>Asteroideae</taxon>
        <taxon>Heliantheae alliance</taxon>
        <taxon>Millerieae</taxon>
        <taxon>Smallanthus</taxon>
    </lineage>
</organism>
<reference evidence="2" key="1">
    <citation type="journal article" date="2022" name="Mol. Ecol. Resour.">
        <title>The genomes of chicory, endive, great burdock and yacon provide insights into Asteraceae palaeo-polyploidization history and plant inulin production.</title>
        <authorList>
            <person name="Fan W."/>
            <person name="Wang S."/>
            <person name="Wang H."/>
            <person name="Wang A."/>
            <person name="Jiang F."/>
            <person name="Liu H."/>
            <person name="Zhao H."/>
            <person name="Xu D."/>
            <person name="Zhang Y."/>
        </authorList>
    </citation>
    <scope>NUCLEOTIDE SEQUENCE [LARGE SCALE GENOMIC DNA]</scope>
    <source>
        <strain evidence="2">cv. Yunnan</strain>
    </source>
</reference>
<dbReference type="Proteomes" id="UP001056120">
    <property type="component" value="Linkage Group LG21"/>
</dbReference>
<proteinExistence type="predicted"/>
<accession>A0ACB9CBT8</accession>
<evidence type="ECO:0000313" key="1">
    <source>
        <dbReference type="EMBL" id="KAI3731726.1"/>
    </source>
</evidence>
<comment type="caution">
    <text evidence="1">The sequence shown here is derived from an EMBL/GenBank/DDBJ whole genome shotgun (WGS) entry which is preliminary data.</text>
</comment>
<sequence>MFQSPRMNGHNNGLKIKYVIQISMLLGLSKWLLYQIHHSDTKKSFVTIKISDELNNYSSKDISKLGRNVLRPKVKETKEQHRVDDEQNDENEGSEDVEDHKSEEHEKVGESINKEGISVKEYEVAYDPGRNQDLEGCKAKVGVYGYLMFGDSVKSQFTLNMPTHYVTSKVAAWTVVNHVMKPQHSSHDDWVWVHIGHKGCELLNPLSYEKTSPVVPIFINTIMSAASAILTEEGESSTLISRATALNRDRERGHGRHLLITADGGIYKEEAFKTRFQIRKEF</sequence>
<name>A0ACB9CBT8_9ASTR</name>
<reference evidence="1 2" key="2">
    <citation type="journal article" date="2022" name="Mol. Ecol. Resour.">
        <title>The genomes of chicory, endive, great burdock and yacon provide insights into Asteraceae paleo-polyploidization history and plant inulin production.</title>
        <authorList>
            <person name="Fan W."/>
            <person name="Wang S."/>
            <person name="Wang H."/>
            <person name="Wang A."/>
            <person name="Jiang F."/>
            <person name="Liu H."/>
            <person name="Zhao H."/>
            <person name="Xu D."/>
            <person name="Zhang Y."/>
        </authorList>
    </citation>
    <scope>NUCLEOTIDE SEQUENCE [LARGE SCALE GENOMIC DNA]</scope>
    <source>
        <strain evidence="2">cv. Yunnan</strain>
        <tissue evidence="1">Leaves</tissue>
    </source>
</reference>
<keyword evidence="2" id="KW-1185">Reference proteome</keyword>
<dbReference type="EMBL" id="CM042038">
    <property type="protein sequence ID" value="KAI3731726.1"/>
    <property type="molecule type" value="Genomic_DNA"/>
</dbReference>